<name>A0A6P2NTF0_BURL3</name>
<protein>
    <submittedName>
        <fullName evidence="2">IstB-like ATP-binding protein</fullName>
    </submittedName>
</protein>
<sequence>MLDDRFGTRSAIITSQLSLEHWRAWLQNPALTDAIHDRLVRQAHKLRLKSESMRKTNTIQCSAS</sequence>
<dbReference type="Pfam" id="PF01695">
    <property type="entry name" value="IstB_IS21"/>
    <property type="match status" value="1"/>
</dbReference>
<keyword evidence="2" id="KW-0547">Nucleotide-binding</keyword>
<accession>A0A6P2NTF0</accession>
<evidence type="ECO:0000313" key="2">
    <source>
        <dbReference type="EMBL" id="VWB98149.1"/>
    </source>
</evidence>
<keyword evidence="2" id="KW-0067">ATP-binding</keyword>
<dbReference type="InterPro" id="IPR027417">
    <property type="entry name" value="P-loop_NTPase"/>
</dbReference>
<evidence type="ECO:0000259" key="1">
    <source>
        <dbReference type="Pfam" id="PF01695"/>
    </source>
</evidence>
<dbReference type="Proteomes" id="UP000494170">
    <property type="component" value="Unassembled WGS sequence"/>
</dbReference>
<dbReference type="Gene3D" id="3.40.50.300">
    <property type="entry name" value="P-loop containing nucleotide triphosphate hydrolases"/>
    <property type="match status" value="1"/>
</dbReference>
<dbReference type="GO" id="GO:0005524">
    <property type="term" value="F:ATP binding"/>
    <property type="evidence" value="ECO:0007669"/>
    <property type="project" value="UniProtKB-KW"/>
</dbReference>
<feature type="domain" description="IstB-like ATP-binding" evidence="1">
    <location>
        <begin position="1"/>
        <end position="59"/>
    </location>
</feature>
<evidence type="ECO:0000313" key="3">
    <source>
        <dbReference type="Proteomes" id="UP000494170"/>
    </source>
</evidence>
<dbReference type="InterPro" id="IPR002611">
    <property type="entry name" value="IstB_ATP-bd"/>
</dbReference>
<proteinExistence type="predicted"/>
<gene>
    <name evidence="2" type="ORF">BLA6863_04712</name>
</gene>
<dbReference type="AlphaFoldDB" id="A0A6P2NTF0"/>
<reference evidence="2 3" key="1">
    <citation type="submission" date="2019-09" db="EMBL/GenBank/DDBJ databases">
        <authorList>
            <person name="Depoorter E."/>
        </authorList>
    </citation>
    <scope>NUCLEOTIDE SEQUENCE [LARGE SCALE GENOMIC DNA]</scope>
    <source>
        <strain evidence="2">LMG 6863</strain>
    </source>
</reference>
<dbReference type="EMBL" id="CABVPY010000033">
    <property type="protein sequence ID" value="VWB98149.1"/>
    <property type="molecule type" value="Genomic_DNA"/>
</dbReference>
<organism evidence="2 3">
    <name type="scientific">Burkholderia lata (strain ATCC 17760 / DSM 23089 / LMG 22485 / NCIMB 9086 / R18194 / 383)</name>
    <dbReference type="NCBI Taxonomy" id="482957"/>
    <lineage>
        <taxon>Bacteria</taxon>
        <taxon>Pseudomonadati</taxon>
        <taxon>Pseudomonadota</taxon>
        <taxon>Betaproteobacteria</taxon>
        <taxon>Burkholderiales</taxon>
        <taxon>Burkholderiaceae</taxon>
        <taxon>Burkholderia</taxon>
        <taxon>Burkholderia cepacia complex</taxon>
    </lineage>
</organism>